<evidence type="ECO:0000259" key="4">
    <source>
        <dbReference type="SMART" id="SM00881"/>
    </source>
</evidence>
<sequence>MTMKVTSPVEKENDFSSFLKPESIAIIGASNDPGKISGRPIEYLLRYGYEGKIYPVNPKYDSIQGLKSYRSIQELPMGVDLAIIAIGAKYVVQNLKACIEKQVKSCMIFSSGFAEMGEEGRKLQEEISVIAAQSGLFIIGPNCQGLANLKQRSITSFSTAFVEGDLVNGSSAILSQSGAVAAMVYNMQKEEGTGIKYWASTGNESDINIPRIATYILEDDDINMIQIYMESIKDGEELIDLGKKSVELDKPVLVLKPGKSEEAQKAASSHTGALAAEDAVINKAFDQFGLVRVDDVNELSSFSKVFRLDKRVKGKNVAILSNSGGLGVMMVDKCKEFGLNLAEFEEETIKRLEGILPIFASFENPIDVTAQLLNDKELLSNALPILMDDPNVDIILFGLGIIGKGYDIDTIMGDIIEAQSVGEKLIGVAWVGSQKGKVEIFNKNDVPAFEDPSLCVKAFAKYAQYCIEAKGNSTINDSITLFDMTELLVSAETHNGFMSEYDSKRVLKDNFPIGKGFVCGSSSELLELSEQLNFPVVLKVNSPKIQHKSDIGGVKLNIKNKQELLSVYSNMKSNELLVDGNGNLETIVEEMADSGFEISLGMKKDPVFGPVIMVASGGVFIEVLKDFQLLIPPISNEQAKAAIENLMMFPVMKGARGSTPKDIDSLVDVVVKFSQFVVQNEAFLEEIDLNPVIVHEEGKGVTIVDALIKNVRSSEHID</sequence>
<dbReference type="InterPro" id="IPR016102">
    <property type="entry name" value="Succinyl-CoA_synth-like"/>
</dbReference>
<evidence type="ECO:0000313" key="6">
    <source>
        <dbReference type="Proteomes" id="UP001596483"/>
    </source>
</evidence>
<dbReference type="SUPFAM" id="SSF51735">
    <property type="entry name" value="NAD(P)-binding Rossmann-fold domains"/>
    <property type="match status" value="1"/>
</dbReference>
<dbReference type="Gene3D" id="3.40.50.720">
    <property type="entry name" value="NAD(P)-binding Rossmann-like Domain"/>
    <property type="match status" value="1"/>
</dbReference>
<dbReference type="PANTHER" id="PTHR43334">
    <property type="entry name" value="ACETATE--COA LIGASE [ADP-FORMING]"/>
    <property type="match status" value="1"/>
</dbReference>
<keyword evidence="6" id="KW-1185">Reference proteome</keyword>
<dbReference type="SMART" id="SM00881">
    <property type="entry name" value="CoA_binding"/>
    <property type="match status" value="1"/>
</dbReference>
<dbReference type="SUPFAM" id="SSF52210">
    <property type="entry name" value="Succinyl-CoA synthetase domains"/>
    <property type="match status" value="2"/>
</dbReference>
<dbReference type="InterPro" id="IPR051538">
    <property type="entry name" value="Acyl-CoA_Synth/Transferase"/>
</dbReference>
<protein>
    <submittedName>
        <fullName evidence="5">Acetate--CoA ligase family protein</fullName>
    </submittedName>
</protein>
<dbReference type="SUPFAM" id="SSF56059">
    <property type="entry name" value="Glutathione synthetase ATP-binding domain-like"/>
    <property type="match status" value="1"/>
</dbReference>
<accession>A0ABW2NHI3</accession>
<keyword evidence="1 5" id="KW-0436">Ligase</keyword>
<dbReference type="Pfam" id="PF13607">
    <property type="entry name" value="Succ_CoA_lig"/>
    <property type="match status" value="1"/>
</dbReference>
<dbReference type="InterPro" id="IPR013815">
    <property type="entry name" value="ATP_grasp_subdomain_1"/>
</dbReference>
<dbReference type="GO" id="GO:0016874">
    <property type="term" value="F:ligase activity"/>
    <property type="evidence" value="ECO:0007669"/>
    <property type="project" value="UniProtKB-KW"/>
</dbReference>
<evidence type="ECO:0000256" key="2">
    <source>
        <dbReference type="ARBA" id="ARBA00022741"/>
    </source>
</evidence>
<comment type="caution">
    <text evidence="5">The sequence shown here is derived from an EMBL/GenBank/DDBJ whole genome shotgun (WGS) entry which is preliminary data.</text>
</comment>
<evidence type="ECO:0000256" key="3">
    <source>
        <dbReference type="ARBA" id="ARBA00022840"/>
    </source>
</evidence>
<dbReference type="Gene3D" id="3.40.50.261">
    <property type="entry name" value="Succinyl-CoA synthetase domains"/>
    <property type="match status" value="2"/>
</dbReference>
<gene>
    <name evidence="5" type="ORF">ACFQQH_03225</name>
</gene>
<proteinExistence type="predicted"/>
<dbReference type="Pfam" id="PF13380">
    <property type="entry name" value="CoA_binding_2"/>
    <property type="match status" value="1"/>
</dbReference>
<feature type="domain" description="CoA-binding" evidence="4">
    <location>
        <begin position="18"/>
        <end position="113"/>
    </location>
</feature>
<dbReference type="InterPro" id="IPR003781">
    <property type="entry name" value="CoA-bd"/>
</dbReference>
<dbReference type="Gene3D" id="3.30.1490.20">
    <property type="entry name" value="ATP-grasp fold, A domain"/>
    <property type="match status" value="1"/>
</dbReference>
<dbReference type="PANTHER" id="PTHR43334:SF1">
    <property type="entry name" value="3-HYDROXYPROPIONATE--COA LIGASE [ADP-FORMING]"/>
    <property type="match status" value="1"/>
</dbReference>
<reference evidence="6" key="1">
    <citation type="journal article" date="2019" name="Int. J. Syst. Evol. Microbiol.">
        <title>The Global Catalogue of Microorganisms (GCM) 10K type strain sequencing project: providing services to taxonomists for standard genome sequencing and annotation.</title>
        <authorList>
            <consortium name="The Broad Institute Genomics Platform"/>
            <consortium name="The Broad Institute Genome Sequencing Center for Infectious Disease"/>
            <person name="Wu L."/>
            <person name="Ma J."/>
        </authorList>
    </citation>
    <scope>NUCLEOTIDE SEQUENCE [LARGE SCALE GENOMIC DNA]</scope>
    <source>
        <strain evidence="6">JCM 4738</strain>
    </source>
</reference>
<dbReference type="InterPro" id="IPR032875">
    <property type="entry name" value="Succ_CoA_lig_flav_dom"/>
</dbReference>
<keyword evidence="2" id="KW-0547">Nucleotide-binding</keyword>
<dbReference type="RefSeq" id="WP_157296210.1">
    <property type="nucleotide sequence ID" value="NZ_JBHTCT010000005.1"/>
</dbReference>
<dbReference type="InterPro" id="IPR036291">
    <property type="entry name" value="NAD(P)-bd_dom_sf"/>
</dbReference>
<dbReference type="Pfam" id="PF13549">
    <property type="entry name" value="ATP-grasp_5"/>
    <property type="match status" value="1"/>
</dbReference>
<dbReference type="EMBL" id="JBHTCT010000005">
    <property type="protein sequence ID" value="MFC7364176.1"/>
    <property type="molecule type" value="Genomic_DNA"/>
</dbReference>
<dbReference type="Proteomes" id="UP001596483">
    <property type="component" value="Unassembled WGS sequence"/>
</dbReference>
<evidence type="ECO:0000313" key="5">
    <source>
        <dbReference type="EMBL" id="MFC7364176.1"/>
    </source>
</evidence>
<keyword evidence="3" id="KW-0067">ATP-binding</keyword>
<dbReference type="Gene3D" id="3.30.470.20">
    <property type="entry name" value="ATP-grasp fold, B domain"/>
    <property type="match status" value="1"/>
</dbReference>
<evidence type="ECO:0000256" key="1">
    <source>
        <dbReference type="ARBA" id="ARBA00022598"/>
    </source>
</evidence>
<organism evidence="5 6">
    <name type="scientific">Bhargavaea changchunensis</name>
    <dbReference type="NCBI Taxonomy" id="2134037"/>
    <lineage>
        <taxon>Bacteria</taxon>
        <taxon>Bacillati</taxon>
        <taxon>Bacillota</taxon>
        <taxon>Bacilli</taxon>
        <taxon>Bacillales</taxon>
        <taxon>Caryophanaceae</taxon>
        <taxon>Bhargavaea</taxon>
    </lineage>
</organism>
<name>A0ABW2NHI3_9BACL</name>